<keyword evidence="3" id="KW-1185">Reference proteome</keyword>
<dbReference type="InterPro" id="IPR046521">
    <property type="entry name" value="DUF6698"/>
</dbReference>
<feature type="compositionally biased region" description="Basic residues" evidence="1">
    <location>
        <begin position="44"/>
        <end position="54"/>
    </location>
</feature>
<dbReference type="Proteomes" id="UP000320762">
    <property type="component" value="Unassembled WGS sequence"/>
</dbReference>
<feature type="compositionally biased region" description="Low complexity" evidence="1">
    <location>
        <begin position="549"/>
        <end position="563"/>
    </location>
</feature>
<dbReference type="Pfam" id="PF20414">
    <property type="entry name" value="DUF6698"/>
    <property type="match status" value="1"/>
</dbReference>
<organism evidence="2 3">
    <name type="scientific">Schizophyllum amplum</name>
    <dbReference type="NCBI Taxonomy" id="97359"/>
    <lineage>
        <taxon>Eukaryota</taxon>
        <taxon>Fungi</taxon>
        <taxon>Dikarya</taxon>
        <taxon>Basidiomycota</taxon>
        <taxon>Agaricomycotina</taxon>
        <taxon>Agaricomycetes</taxon>
        <taxon>Agaricomycetidae</taxon>
        <taxon>Agaricales</taxon>
        <taxon>Schizophyllaceae</taxon>
        <taxon>Schizophyllum</taxon>
    </lineage>
</organism>
<evidence type="ECO:0000313" key="2">
    <source>
        <dbReference type="EMBL" id="TRM61256.1"/>
    </source>
</evidence>
<feature type="compositionally biased region" description="Low complexity" evidence="1">
    <location>
        <begin position="477"/>
        <end position="486"/>
    </location>
</feature>
<feature type="region of interest" description="Disordered" evidence="1">
    <location>
        <begin position="1"/>
        <end position="60"/>
    </location>
</feature>
<dbReference type="EMBL" id="VDMD01000017">
    <property type="protein sequence ID" value="TRM61256.1"/>
    <property type="molecule type" value="Genomic_DNA"/>
</dbReference>
<evidence type="ECO:0000256" key="1">
    <source>
        <dbReference type="SAM" id="MobiDB-lite"/>
    </source>
</evidence>
<sequence>MPTASKRQRIISDDEEDDEGTPVKPPPKKRKRGHGIAQVLKSGPTRRRRAKKNRVTATTTSDTVSAKLTKLKEAARYIARFVYPLINFDDVFTQALEDHDEDEDGREPEDAFQAFERDSNAKAYKAIMDRYPELDIEDFRILDDDPDEVKEEKDNVRALLIRLLTEELSAARSTDGSSVKANIISLLRQDLPTMPPPLIDDDDAYHEFTTNERQDHRDACTEASQYTDFFLPIDISNKNNCGYHSRVTGRLLTPVSQLDEYSENPDRFLASIEGQEFPLRAGDLPAFLCPLYRADQTRADLGFFRSHLMIRTTKLLYVGSTAAKAQGIEYKKGLAKPGQAAAHGVKQVTPRMIAYIALQIRQTLSSSDDWRKEDGHVAKAHFYRKVLAHFQPRLAANDPDDAEEDDRWGHRETAAAPLSEEEQALIDAQTCADNAKLYVWYERLVFGGSAEMTAPKGPAVARPISTADVIQQRRLQQLRRLQQAQPQDDERRRTPAPTSPPHSASASSPDRDPRSLFQSPVSPHRSPRTPRNSSVSPASPRPIVDLRRPAASPLSSMPPQQSSRTLTDTGSLEPDRRFPRRPEALSAIPSSSRHVENQAPGDGATVLSPHPPHRSSETVEPASPTAKGKGKGKGKATMKEVPSRIQPRRAKK</sequence>
<protein>
    <submittedName>
        <fullName evidence="2">Uncharacterized protein</fullName>
    </submittedName>
</protein>
<dbReference type="AlphaFoldDB" id="A0A550C995"/>
<proteinExistence type="predicted"/>
<reference evidence="2 3" key="1">
    <citation type="journal article" date="2019" name="New Phytol.">
        <title>Comparative genomics reveals unique wood-decay strategies and fruiting body development in the Schizophyllaceae.</title>
        <authorList>
            <person name="Almasi E."/>
            <person name="Sahu N."/>
            <person name="Krizsan K."/>
            <person name="Balint B."/>
            <person name="Kovacs G.M."/>
            <person name="Kiss B."/>
            <person name="Cseklye J."/>
            <person name="Drula E."/>
            <person name="Henrissat B."/>
            <person name="Nagy I."/>
            <person name="Chovatia M."/>
            <person name="Adam C."/>
            <person name="LaButti K."/>
            <person name="Lipzen A."/>
            <person name="Riley R."/>
            <person name="Grigoriev I.V."/>
            <person name="Nagy L.G."/>
        </authorList>
    </citation>
    <scope>NUCLEOTIDE SEQUENCE [LARGE SCALE GENOMIC DNA]</scope>
    <source>
        <strain evidence="2 3">NL-1724</strain>
    </source>
</reference>
<feature type="region of interest" description="Disordered" evidence="1">
    <location>
        <begin position="477"/>
        <end position="652"/>
    </location>
</feature>
<comment type="caution">
    <text evidence="2">The sequence shown here is derived from an EMBL/GenBank/DDBJ whole genome shotgun (WGS) entry which is preliminary data.</text>
</comment>
<gene>
    <name evidence="2" type="ORF">BD626DRAFT_631799</name>
</gene>
<accession>A0A550C995</accession>
<dbReference type="OrthoDB" id="2662502at2759"/>
<name>A0A550C995_9AGAR</name>
<evidence type="ECO:0000313" key="3">
    <source>
        <dbReference type="Proteomes" id="UP000320762"/>
    </source>
</evidence>
<feature type="compositionally biased region" description="Basic and acidic residues" evidence="1">
    <location>
        <begin position="573"/>
        <end position="583"/>
    </location>
</feature>